<dbReference type="InterPro" id="IPR038765">
    <property type="entry name" value="Papain-like_cys_pep_sf"/>
</dbReference>
<reference evidence="8" key="1">
    <citation type="submission" date="2016-10" db="EMBL/GenBank/DDBJ databases">
        <authorList>
            <person name="Varghese N."/>
            <person name="Submissions S."/>
        </authorList>
    </citation>
    <scope>NUCLEOTIDE SEQUENCE [LARGE SCALE GENOMIC DNA]</scope>
    <source>
        <strain evidence="8">DSM 13327</strain>
    </source>
</reference>
<feature type="domain" description="NlpC/P60" evidence="6">
    <location>
        <begin position="101"/>
        <end position="222"/>
    </location>
</feature>
<protein>
    <submittedName>
        <fullName evidence="7">Putative peptidoglycan binding domain-containing protein</fullName>
    </submittedName>
</protein>
<keyword evidence="2" id="KW-0645">Protease</keyword>
<dbReference type="InterPro" id="IPR036365">
    <property type="entry name" value="PGBD-like_sf"/>
</dbReference>
<evidence type="ECO:0000313" key="7">
    <source>
        <dbReference type="EMBL" id="SFL32896.1"/>
    </source>
</evidence>
<evidence type="ECO:0000256" key="3">
    <source>
        <dbReference type="ARBA" id="ARBA00022801"/>
    </source>
</evidence>
<keyword evidence="3" id="KW-0378">Hydrolase</keyword>
<organism evidence="7 8">
    <name type="scientific">Pelosinus propionicus DSM 13327</name>
    <dbReference type="NCBI Taxonomy" id="1123291"/>
    <lineage>
        <taxon>Bacteria</taxon>
        <taxon>Bacillati</taxon>
        <taxon>Bacillota</taxon>
        <taxon>Negativicutes</taxon>
        <taxon>Selenomonadales</taxon>
        <taxon>Sporomusaceae</taxon>
        <taxon>Pelosinus</taxon>
    </lineage>
</organism>
<dbReference type="STRING" id="1123291.SAMN04490355_1001176"/>
<sequence length="222" mass="23773">MIKFFRVVVFLLVLVSAGTVTCAAAAYHQGDQGDDIANIQAQLNALGYNAGSSDGDFGEMTANAVKDFQKDRGLDADGIIGMQTYRAIMGREMPVSRDSSSAVIRRVVQAALSYQGVPYVFGGTSPSGFDCSGFTRYVFAQVGVYLPRAADEQYGVGQSVSYNRLQPGDTVFFTTYEAGASHSGIYVGNGKFISATSSRGVVIDRLDSGYWGARYLGARRVL</sequence>
<dbReference type="SUPFAM" id="SSF47090">
    <property type="entry name" value="PGBD-like"/>
    <property type="match status" value="1"/>
</dbReference>
<dbReference type="PANTHER" id="PTHR47053">
    <property type="entry name" value="MUREIN DD-ENDOPEPTIDASE MEPH-RELATED"/>
    <property type="match status" value="1"/>
</dbReference>
<proteinExistence type="inferred from homology"/>
<keyword evidence="5" id="KW-0732">Signal</keyword>
<gene>
    <name evidence="7" type="ORF">SAMN04490355_1001176</name>
</gene>
<evidence type="ECO:0000256" key="4">
    <source>
        <dbReference type="ARBA" id="ARBA00022807"/>
    </source>
</evidence>
<dbReference type="RefSeq" id="WP_090932003.1">
    <property type="nucleotide sequence ID" value="NZ_FOTS01000001.1"/>
</dbReference>
<dbReference type="AlphaFoldDB" id="A0A1I4GUU0"/>
<comment type="similarity">
    <text evidence="1">Belongs to the peptidase C40 family.</text>
</comment>
<dbReference type="Pfam" id="PF01471">
    <property type="entry name" value="PG_binding_1"/>
    <property type="match status" value="1"/>
</dbReference>
<accession>A0A1I4GUU0</accession>
<dbReference type="InterPro" id="IPR000064">
    <property type="entry name" value="NLP_P60_dom"/>
</dbReference>
<evidence type="ECO:0000313" key="8">
    <source>
        <dbReference type="Proteomes" id="UP000199520"/>
    </source>
</evidence>
<dbReference type="InterPro" id="IPR036366">
    <property type="entry name" value="PGBDSf"/>
</dbReference>
<evidence type="ECO:0000256" key="5">
    <source>
        <dbReference type="SAM" id="SignalP"/>
    </source>
</evidence>
<feature type="signal peptide" evidence="5">
    <location>
        <begin position="1"/>
        <end position="25"/>
    </location>
</feature>
<evidence type="ECO:0000259" key="6">
    <source>
        <dbReference type="PROSITE" id="PS51935"/>
    </source>
</evidence>
<dbReference type="GO" id="GO:0006508">
    <property type="term" value="P:proteolysis"/>
    <property type="evidence" value="ECO:0007669"/>
    <property type="project" value="UniProtKB-KW"/>
</dbReference>
<dbReference type="OrthoDB" id="9808890at2"/>
<dbReference type="Proteomes" id="UP000199520">
    <property type="component" value="Unassembled WGS sequence"/>
</dbReference>
<dbReference type="SUPFAM" id="SSF54001">
    <property type="entry name" value="Cysteine proteinases"/>
    <property type="match status" value="1"/>
</dbReference>
<dbReference type="EMBL" id="FOTS01000001">
    <property type="protein sequence ID" value="SFL32896.1"/>
    <property type="molecule type" value="Genomic_DNA"/>
</dbReference>
<dbReference type="InterPro" id="IPR002477">
    <property type="entry name" value="Peptidoglycan-bd-like"/>
</dbReference>
<keyword evidence="8" id="KW-1185">Reference proteome</keyword>
<feature type="chain" id="PRO_5011630269" evidence="5">
    <location>
        <begin position="26"/>
        <end position="222"/>
    </location>
</feature>
<dbReference type="PROSITE" id="PS51935">
    <property type="entry name" value="NLPC_P60"/>
    <property type="match status" value="1"/>
</dbReference>
<name>A0A1I4GUU0_9FIRM</name>
<keyword evidence="4" id="KW-0788">Thiol protease</keyword>
<dbReference type="Gene3D" id="1.10.101.10">
    <property type="entry name" value="PGBD-like superfamily/PGBD"/>
    <property type="match status" value="1"/>
</dbReference>
<dbReference type="Gene3D" id="3.90.1720.10">
    <property type="entry name" value="endopeptidase domain like (from Nostoc punctiforme)"/>
    <property type="match status" value="1"/>
</dbReference>
<dbReference type="GO" id="GO:0008234">
    <property type="term" value="F:cysteine-type peptidase activity"/>
    <property type="evidence" value="ECO:0007669"/>
    <property type="project" value="UniProtKB-KW"/>
</dbReference>
<evidence type="ECO:0000256" key="1">
    <source>
        <dbReference type="ARBA" id="ARBA00007074"/>
    </source>
</evidence>
<dbReference type="Pfam" id="PF00877">
    <property type="entry name" value="NLPC_P60"/>
    <property type="match status" value="1"/>
</dbReference>
<dbReference type="PANTHER" id="PTHR47053:SF1">
    <property type="entry name" value="MUREIN DD-ENDOPEPTIDASE MEPH-RELATED"/>
    <property type="match status" value="1"/>
</dbReference>
<evidence type="ECO:0000256" key="2">
    <source>
        <dbReference type="ARBA" id="ARBA00022670"/>
    </source>
</evidence>
<dbReference type="InterPro" id="IPR051202">
    <property type="entry name" value="Peptidase_C40"/>
</dbReference>